<reference evidence="13" key="1">
    <citation type="submission" date="2025-08" db="UniProtKB">
        <authorList>
            <consortium name="RefSeq"/>
        </authorList>
    </citation>
    <scope>IDENTIFICATION</scope>
</reference>
<keyword evidence="3" id="KW-0677">Repeat</keyword>
<feature type="compositionally biased region" description="Polar residues" evidence="10">
    <location>
        <begin position="1296"/>
        <end position="1308"/>
    </location>
</feature>
<evidence type="ECO:0000256" key="5">
    <source>
        <dbReference type="ARBA" id="ARBA00022833"/>
    </source>
</evidence>
<sequence>MMSLSEEESQSVHENNFESDTETEERNKDVKASQESSCEDHVQTLGISDQSAASKQAKKSEKAPKPKVKIKTLTIDGQLVYFCKICDKIFTRRKDKLNHELAHSGESVLTCTECGKEYLHESSLASHMRTHSADQLHMCELCPKMFAQSHHLKTHILSHSEPNDFTCKTCYVEFATAVELNHHIRTEIKLEISYYWCKMCKVYCCRNHGLQCDKNLHAYQCSACNELFFTNKKLRIHMKKFAHHSVQKPKFIEPLKEHELYRGKCVDGNKKSSVQGDKENVTRKQIVYGNSNLNKRFASDDLENELPPKRFKLSPRKLCVEVDNSSTSMQESAPEMKIEFKSEIRSPVKQRKGKPYCKRCNKSFKDTHDLDRHKVQIHEEKQSAASCEICGMEFASKDELAKHSTKHSGERMHACPMCGKEFLHLIHLTKHLRSHTGDFPYKCSTCKKAFRLKIQLIQHVRLHVAQDTNACDKCTAKFTSKQELQEHMVQAHGEPDCFKCHLCSKTFSFRYKLINHLRLHTNVKCFQCYICHKSFATKHYLQRHLQIHIKQGMEVDVKNIIVDQDSKTELDHSHDQQERCVGDTWSTAEGQRVLEKHCAGVKRGEEVLPKSQPENSDSKCISENFESRSTFVSESASNSRNYDLNCTHIKTEPVDRDSSSEHSVCSSLTRHSDKSDPFRFSSDGSTSFKTTMAKERIRIRRRWKKMHLARKAKALQNVEKAALELKKETVFSEVKIEDENENGDEAADYPPTDMVVELNGVCSEVDNVLTLYVDVTEKKPPLLPMKQDASVIAALESPEKVSASNKLNDDVAFSNALVLDIDISDSDLDALKCGYKSFSSLDKSISVSVASSNTTSTSELQGKSVDSSKSEATPSQFLSESLPQDTLCFPTDLGKKEVNAVREKTHSNRKNEKPQVPSVVVPTVAGTLKSGAASKDNYSSQAKTGKTGHDVEVSCIPASAQKMVSRSATSSKLLSPGKTSLPLPSSSKSVSGSAQSNPERSGIIYPATPAPTPLSQMQAMICMNLGNIQHSTKSLTSSRQSVVTTAADTASKTLQLVPSSSVSLASHLLTPPVSSGLQVPRTPALSTPSASSVLSNFHSPHKLSVSSCTSMVRGQHATQFTTCPLSIAPKTFNFSAHSSMAPLTSQFSTHECSVAPQFTSQSAPLAPVVQQLSGPPSLPPLLPGPPAAPHTQHQTVPTPASSYIPTSSLSSLHIPVPSSHSSGSAFHGVGIAPSHSFSVPMQTLPPAPIFTSLGSSNMDSLGGVTLNPPQLLSGPGPSLAGVPSSLGPPSGLPSLQQAASGNVDSNPFTLAPPATIDTNNPVLRNMNMMDLVSPSGGSNSFNVAVPGPTPDLMRSSFNTLRQGPAGILEPQSSVLQPGHLLNVSSRNLGGVNIGSQGLSSFSSASNIHQLPGAFNPVPGGYMHNSLLSTGQGMSGDPLSNARNMPNILPDPSLNFLNSVQNASLGFPVAHPVGPTANSAFPFGQLGAATFAPTPAPAPTINFGGLTIPSVDTRMPSINSGILDPSVFSMGASRHPLPGPPTLGMLDVQRFAAPGLHFDVPRVVDTNFVASQLGLAGAVNPTFLPTNMTNFPNI</sequence>
<evidence type="ECO:0000313" key="12">
    <source>
        <dbReference type="Proteomes" id="UP000694888"/>
    </source>
</evidence>
<feature type="domain" description="C2H2-type" evidence="11">
    <location>
        <begin position="385"/>
        <end position="412"/>
    </location>
</feature>
<dbReference type="GeneID" id="101856790"/>
<keyword evidence="7" id="KW-0804">Transcription</keyword>
<dbReference type="InterPro" id="IPR013087">
    <property type="entry name" value="Znf_C2H2_type"/>
</dbReference>
<proteinExistence type="predicted"/>
<evidence type="ECO:0000259" key="11">
    <source>
        <dbReference type="PROSITE" id="PS50157"/>
    </source>
</evidence>
<feature type="region of interest" description="Disordered" evidence="10">
    <location>
        <begin position="930"/>
        <end position="949"/>
    </location>
</feature>
<keyword evidence="12" id="KW-1185">Reference proteome</keyword>
<feature type="domain" description="C2H2-type" evidence="11">
    <location>
        <begin position="219"/>
        <end position="249"/>
    </location>
</feature>
<feature type="compositionally biased region" description="Low complexity" evidence="10">
    <location>
        <begin position="969"/>
        <end position="993"/>
    </location>
</feature>
<accession>A0ABM0JHR2</accession>
<keyword evidence="2" id="KW-0479">Metal-binding</keyword>
<dbReference type="PROSITE" id="PS00028">
    <property type="entry name" value="ZINC_FINGER_C2H2_1"/>
    <property type="match status" value="10"/>
</dbReference>
<feature type="compositionally biased region" description="Low complexity" evidence="10">
    <location>
        <begin position="1268"/>
        <end position="1295"/>
    </location>
</feature>
<evidence type="ECO:0000256" key="4">
    <source>
        <dbReference type="ARBA" id="ARBA00022771"/>
    </source>
</evidence>
<dbReference type="Pfam" id="PF00096">
    <property type="entry name" value="zf-C2H2"/>
    <property type="match status" value="5"/>
</dbReference>
<feature type="domain" description="C2H2-type" evidence="11">
    <location>
        <begin position="526"/>
        <end position="553"/>
    </location>
</feature>
<evidence type="ECO:0000256" key="6">
    <source>
        <dbReference type="ARBA" id="ARBA00023015"/>
    </source>
</evidence>
<feature type="region of interest" description="Disordered" evidence="10">
    <location>
        <begin position="1170"/>
        <end position="1204"/>
    </location>
</feature>
<keyword evidence="4 9" id="KW-0863">Zinc-finger</keyword>
<feature type="region of interest" description="Disordered" evidence="10">
    <location>
        <begin position="1"/>
        <end position="66"/>
    </location>
</feature>
<evidence type="ECO:0000256" key="2">
    <source>
        <dbReference type="ARBA" id="ARBA00022723"/>
    </source>
</evidence>
<feature type="domain" description="C2H2-type" evidence="11">
    <location>
        <begin position="441"/>
        <end position="468"/>
    </location>
</feature>
<dbReference type="Gene3D" id="3.30.160.60">
    <property type="entry name" value="Classic Zinc Finger"/>
    <property type="match status" value="7"/>
</dbReference>
<protein>
    <submittedName>
        <fullName evidence="13">Uncharacterized protein LOC101856790</fullName>
    </submittedName>
</protein>
<comment type="subcellular location">
    <subcellularLocation>
        <location evidence="1">Nucleus</location>
    </subcellularLocation>
</comment>
<feature type="compositionally biased region" description="Polar residues" evidence="10">
    <location>
        <begin position="1191"/>
        <end position="1200"/>
    </location>
</feature>
<dbReference type="RefSeq" id="XP_005093925.1">
    <property type="nucleotide sequence ID" value="XM_005093868.3"/>
</dbReference>
<dbReference type="SUPFAM" id="SSF57667">
    <property type="entry name" value="beta-beta-alpha zinc fingers"/>
    <property type="match status" value="6"/>
</dbReference>
<evidence type="ECO:0000256" key="3">
    <source>
        <dbReference type="ARBA" id="ARBA00022737"/>
    </source>
</evidence>
<feature type="compositionally biased region" description="Basic and acidic residues" evidence="10">
    <location>
        <begin position="24"/>
        <end position="42"/>
    </location>
</feature>
<feature type="domain" description="C2H2-type" evidence="11">
    <location>
        <begin position="109"/>
        <end position="136"/>
    </location>
</feature>
<dbReference type="InterPro" id="IPR036236">
    <property type="entry name" value="Znf_C2H2_sf"/>
</dbReference>
<feature type="region of interest" description="Disordered" evidence="10">
    <location>
        <begin position="967"/>
        <end position="1008"/>
    </location>
</feature>
<dbReference type="SMART" id="SM00355">
    <property type="entry name" value="ZnF_C2H2"/>
    <property type="match status" value="12"/>
</dbReference>
<feature type="domain" description="C2H2-type" evidence="11">
    <location>
        <begin position="355"/>
        <end position="383"/>
    </location>
</feature>
<gene>
    <name evidence="13" type="primary">LOC101856790</name>
</gene>
<dbReference type="Proteomes" id="UP000694888">
    <property type="component" value="Unplaced"/>
</dbReference>
<feature type="domain" description="C2H2-type" evidence="11">
    <location>
        <begin position="81"/>
        <end position="108"/>
    </location>
</feature>
<keyword evidence="5" id="KW-0862">Zinc</keyword>
<dbReference type="PANTHER" id="PTHR47772">
    <property type="entry name" value="ZINC FINGER PROTEIN 200"/>
    <property type="match status" value="1"/>
</dbReference>
<feature type="domain" description="C2H2-type" evidence="11">
    <location>
        <begin position="137"/>
        <end position="164"/>
    </location>
</feature>
<organism evidence="12 13">
    <name type="scientific">Aplysia californica</name>
    <name type="common">California sea hare</name>
    <dbReference type="NCBI Taxonomy" id="6500"/>
    <lineage>
        <taxon>Eukaryota</taxon>
        <taxon>Metazoa</taxon>
        <taxon>Spiralia</taxon>
        <taxon>Lophotrochozoa</taxon>
        <taxon>Mollusca</taxon>
        <taxon>Gastropoda</taxon>
        <taxon>Heterobranchia</taxon>
        <taxon>Euthyneura</taxon>
        <taxon>Tectipleura</taxon>
        <taxon>Aplysiida</taxon>
        <taxon>Aplysioidea</taxon>
        <taxon>Aplysiidae</taxon>
        <taxon>Aplysia</taxon>
    </lineage>
</organism>
<keyword evidence="8" id="KW-0539">Nucleus</keyword>
<evidence type="ECO:0000256" key="1">
    <source>
        <dbReference type="ARBA" id="ARBA00004123"/>
    </source>
</evidence>
<feature type="region of interest" description="Disordered" evidence="10">
    <location>
        <begin position="1261"/>
        <end position="1314"/>
    </location>
</feature>
<feature type="region of interest" description="Disordered" evidence="10">
    <location>
        <begin position="852"/>
        <end position="878"/>
    </location>
</feature>
<feature type="domain" description="C2H2-type" evidence="11">
    <location>
        <begin position="413"/>
        <end position="440"/>
    </location>
</feature>
<feature type="compositionally biased region" description="Pro residues" evidence="10">
    <location>
        <begin position="1176"/>
        <end position="1188"/>
    </location>
</feature>
<dbReference type="PROSITE" id="PS50157">
    <property type="entry name" value="ZINC_FINGER_C2H2_2"/>
    <property type="match status" value="10"/>
</dbReference>
<feature type="compositionally biased region" description="Basic and acidic residues" evidence="10">
    <location>
        <begin position="900"/>
        <end position="913"/>
    </location>
</feature>
<dbReference type="PANTHER" id="PTHR47772:SF13">
    <property type="entry name" value="GASTRULA ZINC FINGER PROTEIN XLCGF49.1-LIKE-RELATED"/>
    <property type="match status" value="1"/>
</dbReference>
<feature type="compositionally biased region" description="Polar residues" evidence="10">
    <location>
        <begin position="859"/>
        <end position="878"/>
    </location>
</feature>
<keyword evidence="6" id="KW-0805">Transcription regulation</keyword>
<evidence type="ECO:0000256" key="7">
    <source>
        <dbReference type="ARBA" id="ARBA00023163"/>
    </source>
</evidence>
<evidence type="ECO:0000256" key="8">
    <source>
        <dbReference type="ARBA" id="ARBA00023242"/>
    </source>
</evidence>
<evidence type="ECO:0000313" key="13">
    <source>
        <dbReference type="RefSeq" id="XP_005093925.1"/>
    </source>
</evidence>
<dbReference type="InterPro" id="IPR050636">
    <property type="entry name" value="C2H2-ZF_domain-containing"/>
</dbReference>
<evidence type="ECO:0000256" key="10">
    <source>
        <dbReference type="SAM" id="MobiDB-lite"/>
    </source>
</evidence>
<name>A0ABM0JHR2_APLCA</name>
<evidence type="ECO:0000256" key="9">
    <source>
        <dbReference type="PROSITE-ProRule" id="PRU00042"/>
    </source>
</evidence>
<feature type="region of interest" description="Disordered" evidence="10">
    <location>
        <begin position="900"/>
        <end position="920"/>
    </location>
</feature>
<feature type="domain" description="C2H2-type" evidence="11">
    <location>
        <begin position="498"/>
        <end position="525"/>
    </location>
</feature>